<feature type="region of interest" description="Disordered" evidence="7">
    <location>
        <begin position="23"/>
        <end position="42"/>
    </location>
</feature>
<dbReference type="Pfam" id="PF00450">
    <property type="entry name" value="Peptidase_S10"/>
    <property type="match status" value="1"/>
</dbReference>
<name>A0AAV9JL00_9PEZI</name>
<dbReference type="GO" id="GO:0000324">
    <property type="term" value="C:fungal-type vacuole"/>
    <property type="evidence" value="ECO:0007669"/>
    <property type="project" value="TreeGrafter"/>
</dbReference>
<dbReference type="InterPro" id="IPR018202">
    <property type="entry name" value="Ser_caboxypep_ser_AS"/>
</dbReference>
<reference evidence="8 9" key="1">
    <citation type="submission" date="2021-11" db="EMBL/GenBank/DDBJ databases">
        <title>Black yeast isolated from Biological Soil Crust.</title>
        <authorList>
            <person name="Kurbessoian T."/>
        </authorList>
    </citation>
    <scope>NUCLEOTIDE SEQUENCE [LARGE SCALE GENOMIC DNA]</scope>
    <source>
        <strain evidence="8 9">CCFEE 5522</strain>
    </source>
</reference>
<feature type="compositionally biased region" description="Polar residues" evidence="7">
    <location>
        <begin position="32"/>
        <end position="41"/>
    </location>
</feature>
<comment type="similarity">
    <text evidence="1 6">Belongs to the peptidase S10 family.</text>
</comment>
<evidence type="ECO:0000256" key="3">
    <source>
        <dbReference type="ARBA" id="ARBA00022670"/>
    </source>
</evidence>
<dbReference type="PROSITE" id="PS00131">
    <property type="entry name" value="CARBOXYPEPT_SER_SER"/>
    <property type="match status" value="1"/>
</dbReference>
<evidence type="ECO:0000313" key="9">
    <source>
        <dbReference type="Proteomes" id="UP001324427"/>
    </source>
</evidence>
<dbReference type="InterPro" id="IPR001563">
    <property type="entry name" value="Peptidase_S10"/>
</dbReference>
<dbReference type="SUPFAM" id="SSF53474">
    <property type="entry name" value="alpha/beta-Hydrolases"/>
    <property type="match status" value="1"/>
</dbReference>
<keyword evidence="9" id="KW-1185">Reference proteome</keyword>
<dbReference type="InterPro" id="IPR029058">
    <property type="entry name" value="AB_hydrolase_fold"/>
</dbReference>
<keyword evidence="4 6" id="KW-0378">Hydrolase</keyword>
<keyword evidence="5" id="KW-0325">Glycoprotein</keyword>
<keyword evidence="3 6" id="KW-0645">Protease</keyword>
<comment type="caution">
    <text evidence="8">The sequence shown here is derived from an EMBL/GenBank/DDBJ whole genome shotgun (WGS) entry which is preliminary data.</text>
</comment>
<evidence type="ECO:0000256" key="2">
    <source>
        <dbReference type="ARBA" id="ARBA00022645"/>
    </source>
</evidence>
<keyword evidence="6" id="KW-0732">Signal</keyword>
<dbReference type="GO" id="GO:0004185">
    <property type="term" value="F:serine-type carboxypeptidase activity"/>
    <property type="evidence" value="ECO:0007669"/>
    <property type="project" value="UniProtKB-UniRule"/>
</dbReference>
<dbReference type="Gene3D" id="3.40.50.1820">
    <property type="entry name" value="alpha/beta hydrolase"/>
    <property type="match status" value="1"/>
</dbReference>
<accession>A0AAV9JL00</accession>
<dbReference type="PANTHER" id="PTHR11802:SF131">
    <property type="entry name" value="CARBOXYPEPTIDASE"/>
    <property type="match status" value="1"/>
</dbReference>
<evidence type="ECO:0000256" key="7">
    <source>
        <dbReference type="SAM" id="MobiDB-lite"/>
    </source>
</evidence>
<evidence type="ECO:0000313" key="8">
    <source>
        <dbReference type="EMBL" id="KAK4545187.1"/>
    </source>
</evidence>
<feature type="signal peptide" evidence="6">
    <location>
        <begin position="1"/>
        <end position="18"/>
    </location>
</feature>
<evidence type="ECO:0000256" key="4">
    <source>
        <dbReference type="ARBA" id="ARBA00022801"/>
    </source>
</evidence>
<dbReference type="Proteomes" id="UP001324427">
    <property type="component" value="Unassembled WGS sequence"/>
</dbReference>
<dbReference type="PRINTS" id="PR00724">
    <property type="entry name" value="CRBOXYPTASEC"/>
</dbReference>
<organism evidence="8 9">
    <name type="scientific">Oleoguttula mirabilis</name>
    <dbReference type="NCBI Taxonomy" id="1507867"/>
    <lineage>
        <taxon>Eukaryota</taxon>
        <taxon>Fungi</taxon>
        <taxon>Dikarya</taxon>
        <taxon>Ascomycota</taxon>
        <taxon>Pezizomycotina</taxon>
        <taxon>Dothideomycetes</taxon>
        <taxon>Dothideomycetidae</taxon>
        <taxon>Mycosphaerellales</taxon>
        <taxon>Teratosphaeriaceae</taxon>
        <taxon>Oleoguttula</taxon>
    </lineage>
</organism>
<dbReference type="GO" id="GO:0006508">
    <property type="term" value="P:proteolysis"/>
    <property type="evidence" value="ECO:0007669"/>
    <property type="project" value="UniProtKB-KW"/>
</dbReference>
<proteinExistence type="inferred from homology"/>
<keyword evidence="2 6" id="KW-0121">Carboxypeptidase</keyword>
<dbReference type="EC" id="3.4.16.-" evidence="6"/>
<feature type="chain" id="PRO_5043086440" description="Carboxypeptidase" evidence="6">
    <location>
        <begin position="19"/>
        <end position="554"/>
    </location>
</feature>
<evidence type="ECO:0000256" key="5">
    <source>
        <dbReference type="ARBA" id="ARBA00023180"/>
    </source>
</evidence>
<evidence type="ECO:0000256" key="6">
    <source>
        <dbReference type="RuleBase" id="RU361156"/>
    </source>
</evidence>
<protein>
    <recommendedName>
        <fullName evidence="6">Carboxypeptidase</fullName>
        <ecNumber evidence="6">3.4.16.-</ecNumber>
    </recommendedName>
</protein>
<sequence length="554" mass="59802">MRFLNNLCFAALAAAAAAAPNAERQVPADPTGVTTITSPNGASIRYKQPGKDGVCETTPGVNSYSGYVSLNETTNMFFWFFEARENAATAPLTLWLNGGPGSDSLIGLFQELGPCRVSENLTSVLNPHSWSNVSNMLFLSQPIGVGFSYATTELGTYNATTGAIANATAANATGRFSLTDPYRYDTTYLAAGGTWEILQGFLANLPTLDNTVKNKTFNLWTESYGGHYGPAFYDYFTEQNALVANGTQAGTPLQMDTLGIGNGIIDELIQAPYYPEFAVHNTYGIKAVNDSIYNFMKTAYYIAGGCSDQVLECAAADVSTAAGQQICAAATTFCRGFVEEPYYEYSGRGVYDIRHPYKDPTPPTYFINYLNTAAVQDAIGVNLNYTADSSSLVGKGFASTGDFVYRDFKADLERILDGGVRVALYYGDADFICNWFGGQAVSLAVNYTHAAEFRAADYAPFVVDGTEYGEVRQYGNFSFLRMYESGHEVPFYQPVGALEFFRRTLGNLVLADGSEALTADYSSPGLPNATHTESFVPLPSSTSSAAAYKRTAAV</sequence>
<dbReference type="PANTHER" id="PTHR11802">
    <property type="entry name" value="SERINE PROTEASE FAMILY S10 SERINE CARBOXYPEPTIDASE"/>
    <property type="match status" value="1"/>
</dbReference>
<gene>
    <name evidence="8" type="ORF">LTR36_003366</name>
</gene>
<evidence type="ECO:0000256" key="1">
    <source>
        <dbReference type="ARBA" id="ARBA00009431"/>
    </source>
</evidence>
<dbReference type="EMBL" id="JAVFHQ010000020">
    <property type="protein sequence ID" value="KAK4545187.1"/>
    <property type="molecule type" value="Genomic_DNA"/>
</dbReference>
<dbReference type="AlphaFoldDB" id="A0AAV9JL00"/>